<keyword evidence="2" id="KW-1185">Reference proteome</keyword>
<dbReference type="Pfam" id="PF11848">
    <property type="entry name" value="DUF3368"/>
    <property type="match status" value="1"/>
</dbReference>
<dbReference type="PANTHER" id="PTHR39550:SF1">
    <property type="entry name" value="SLL0658 PROTEIN"/>
    <property type="match status" value="1"/>
</dbReference>
<reference evidence="1 2" key="1">
    <citation type="submission" date="2021-05" db="EMBL/GenBank/DDBJ databases">
        <title>A Polyphasic approach of four new species of the genus Ohtaekwangia: Ohtaekwangia histidinii sp. nov., Ohtaekwangia cretensis sp. nov., Ohtaekwangia indiensis sp. nov., Ohtaekwangia reichenbachii sp. nov. from diverse environment.</title>
        <authorList>
            <person name="Octaviana S."/>
        </authorList>
    </citation>
    <scope>NUCLEOTIDE SEQUENCE [LARGE SCALE GENOMIC DNA]</scope>
    <source>
        <strain evidence="1 2">PWU5</strain>
    </source>
</reference>
<proteinExistence type="predicted"/>
<dbReference type="PANTHER" id="PTHR39550">
    <property type="entry name" value="SLL0658 PROTEIN"/>
    <property type="match status" value="1"/>
</dbReference>
<dbReference type="AlphaFoldDB" id="A0AAP2DWS4"/>
<dbReference type="RefSeq" id="WP_254084368.1">
    <property type="nucleotide sequence ID" value="NZ_JAHESE010000008.1"/>
</dbReference>
<dbReference type="Proteomes" id="UP001319080">
    <property type="component" value="Unassembled WGS sequence"/>
</dbReference>
<accession>A0AAP2DWS4</accession>
<evidence type="ECO:0000313" key="2">
    <source>
        <dbReference type="Proteomes" id="UP001319080"/>
    </source>
</evidence>
<gene>
    <name evidence="1" type="ORF">KK062_11095</name>
</gene>
<name>A0AAP2DWS4_9BACT</name>
<protein>
    <submittedName>
        <fullName evidence="1">DUF3368 domain-containing protein</fullName>
    </submittedName>
</protein>
<organism evidence="1 2">
    <name type="scientific">Dawidia cretensis</name>
    <dbReference type="NCBI Taxonomy" id="2782350"/>
    <lineage>
        <taxon>Bacteria</taxon>
        <taxon>Pseudomonadati</taxon>
        <taxon>Bacteroidota</taxon>
        <taxon>Cytophagia</taxon>
        <taxon>Cytophagales</taxon>
        <taxon>Chryseotaleaceae</taxon>
        <taxon>Dawidia</taxon>
    </lineage>
</organism>
<evidence type="ECO:0000313" key="1">
    <source>
        <dbReference type="EMBL" id="MBT1708775.1"/>
    </source>
</evidence>
<sequence length="151" mass="16724">MPDVVISDASCLIILDKINKIEILSDLYQNIITTPEVAKEFGKSLPTWITLRESSDKNYQKVLEVSIDPGEASAIALSLNYSEPLLLLDDLKARKMAKKLGLVFTGTLGILVKAKKLGVISELKPVIDLIRNTDFRISELLVDEILKEVGE</sequence>
<comment type="caution">
    <text evidence="1">The sequence shown here is derived from an EMBL/GenBank/DDBJ whole genome shotgun (WGS) entry which is preliminary data.</text>
</comment>
<dbReference type="EMBL" id="JAHESE010000008">
    <property type="protein sequence ID" value="MBT1708775.1"/>
    <property type="molecule type" value="Genomic_DNA"/>
</dbReference>
<dbReference type="InterPro" id="IPR021799">
    <property type="entry name" value="PIN-like_prokaryotic"/>
</dbReference>